<protein>
    <recommendedName>
        <fullName evidence="4">DUF2919 family protein</fullName>
    </recommendedName>
</protein>
<organism evidence="2 3">
    <name type="scientific">Chitinophaga chungangae</name>
    <dbReference type="NCBI Taxonomy" id="2821488"/>
    <lineage>
        <taxon>Bacteria</taxon>
        <taxon>Pseudomonadati</taxon>
        <taxon>Bacteroidota</taxon>
        <taxon>Chitinophagia</taxon>
        <taxon>Chitinophagales</taxon>
        <taxon>Chitinophagaceae</taxon>
        <taxon>Chitinophaga</taxon>
    </lineage>
</organism>
<dbReference type="Proteomes" id="UP000679126">
    <property type="component" value="Unassembled WGS sequence"/>
</dbReference>
<keyword evidence="1" id="KW-1133">Transmembrane helix</keyword>
<reference evidence="3" key="1">
    <citation type="submission" date="2021-03" db="EMBL/GenBank/DDBJ databases">
        <title>Assistant Professor.</title>
        <authorList>
            <person name="Huq M.A."/>
        </authorList>
    </citation>
    <scope>NUCLEOTIDE SEQUENCE [LARGE SCALE GENOMIC DNA]</scope>
    <source>
        <strain evidence="3">MAH-28</strain>
    </source>
</reference>
<evidence type="ECO:0000313" key="2">
    <source>
        <dbReference type="EMBL" id="MBO9152854.1"/>
    </source>
</evidence>
<keyword evidence="1" id="KW-0812">Transmembrane</keyword>
<keyword evidence="1" id="KW-0472">Membrane</keyword>
<evidence type="ECO:0000256" key="1">
    <source>
        <dbReference type="SAM" id="Phobius"/>
    </source>
</evidence>
<evidence type="ECO:0008006" key="4">
    <source>
        <dbReference type="Google" id="ProtNLM"/>
    </source>
</evidence>
<comment type="caution">
    <text evidence="2">The sequence shown here is derived from an EMBL/GenBank/DDBJ whole genome shotgun (WGS) entry which is preliminary data.</text>
</comment>
<name>A0ABS3YDV7_9BACT</name>
<feature type="transmembrane region" description="Helical" evidence="1">
    <location>
        <begin position="21"/>
        <end position="42"/>
    </location>
</feature>
<dbReference type="RefSeq" id="WP_209145832.1">
    <property type="nucleotide sequence ID" value="NZ_JAGHKP010000002.1"/>
</dbReference>
<dbReference type="EMBL" id="JAGHKP010000002">
    <property type="protein sequence ID" value="MBO9152854.1"/>
    <property type="molecule type" value="Genomic_DNA"/>
</dbReference>
<proteinExistence type="predicted"/>
<feature type="transmembrane region" description="Helical" evidence="1">
    <location>
        <begin position="94"/>
        <end position="113"/>
    </location>
</feature>
<evidence type="ECO:0000313" key="3">
    <source>
        <dbReference type="Proteomes" id="UP000679126"/>
    </source>
</evidence>
<keyword evidence="3" id="KW-1185">Reference proteome</keyword>
<accession>A0ABS3YDV7</accession>
<feature type="transmembrane region" description="Helical" evidence="1">
    <location>
        <begin position="54"/>
        <end position="74"/>
    </location>
</feature>
<sequence>MKTDYMKPKYLLPHLYKKIGWALTVPFLTYAVYAYILGDIFNLPFKAENLENKFPWLGTIVLIGLLGGLLLVSFSKEKTEDEYISRLRLESLQVAVIVNYVLLILAALSFFGLDFLSVMVYNMFTVLLIFIIRFHFLLYRNKSAYEKQH</sequence>
<gene>
    <name evidence="2" type="ORF">J7I43_11565</name>
</gene>
<feature type="transmembrane region" description="Helical" evidence="1">
    <location>
        <begin position="119"/>
        <end position="139"/>
    </location>
</feature>